<evidence type="ECO:0000313" key="4">
    <source>
        <dbReference type="Proteomes" id="UP000627446"/>
    </source>
</evidence>
<keyword evidence="2" id="KW-1133">Transmembrane helix</keyword>
<protein>
    <submittedName>
        <fullName evidence="3">DUF3667 domain-containing protein</fullName>
    </submittedName>
</protein>
<evidence type="ECO:0000256" key="1">
    <source>
        <dbReference type="SAM" id="Coils"/>
    </source>
</evidence>
<feature type="coiled-coil region" evidence="1">
    <location>
        <begin position="206"/>
        <end position="233"/>
    </location>
</feature>
<dbReference type="Proteomes" id="UP000627446">
    <property type="component" value="Unassembled WGS sequence"/>
</dbReference>
<proteinExistence type="predicted"/>
<sequence>MGIELSGAGETLAAIVVSDELSKDGGGNGSQEKVKETNCANCGATLQGKYCHACGQSGHIHRSLLHMFEEVLHGLFHFDTKAWRTIPALIFRPGKLTKEYIEGKRTSYVSPLALFLFLIFLMFFVFSFTAKDMEGDILKTTDTREEIVQEIASINAAIEKNQASQVDPADQSESGFQQLIETYEKQSELRALQDKLDKIDGKPKTRAEYQQELTASEERLAKLKHEKDEMKGKAENSPGDHLSSVIRQEQLIGFAESDVKYFKKKIAKIDKENQREKVAEKNVTNGKASSTSTASAASVSIESEIEEVSDSPWLKNMVSHIESNKALTLYKMKKNASSYAFLLMPISLPFLWLLFMFRRQFVMFDHAVFSLYSLSFMCLLLMLIAILSRFEFVAIASLLFAFVPPIHMFTQLRGAYSLGFIGAFWRTIALLIIAALSLSLYVALITVLSAK</sequence>
<feature type="transmembrane region" description="Helical" evidence="2">
    <location>
        <begin position="424"/>
        <end position="448"/>
    </location>
</feature>
<reference evidence="3" key="1">
    <citation type="submission" date="2020-08" db="EMBL/GenBank/DDBJ databases">
        <title>Novel species isolated from subtropical streams in China.</title>
        <authorList>
            <person name="Lu H."/>
        </authorList>
    </citation>
    <scope>NUCLEOTIDE SEQUENCE</scope>
    <source>
        <strain evidence="3">LX22W</strain>
    </source>
</reference>
<feature type="transmembrane region" description="Helical" evidence="2">
    <location>
        <begin position="108"/>
        <end position="130"/>
    </location>
</feature>
<keyword evidence="2" id="KW-0812">Transmembrane</keyword>
<dbReference type="InterPro" id="IPR022134">
    <property type="entry name" value="DUF3667"/>
</dbReference>
<feature type="transmembrane region" description="Helical" evidence="2">
    <location>
        <begin position="392"/>
        <end position="412"/>
    </location>
</feature>
<name>A0A923KKR8_9BURK</name>
<feature type="transmembrane region" description="Helical" evidence="2">
    <location>
        <begin position="339"/>
        <end position="357"/>
    </location>
</feature>
<feature type="transmembrane region" description="Helical" evidence="2">
    <location>
        <begin position="369"/>
        <end position="387"/>
    </location>
</feature>
<keyword evidence="1" id="KW-0175">Coiled coil</keyword>
<gene>
    <name evidence="3" type="ORF">H8K36_06780</name>
</gene>
<keyword evidence="4" id="KW-1185">Reference proteome</keyword>
<evidence type="ECO:0000256" key="2">
    <source>
        <dbReference type="SAM" id="Phobius"/>
    </source>
</evidence>
<dbReference type="AlphaFoldDB" id="A0A923KKR8"/>
<dbReference type="RefSeq" id="WP_186914482.1">
    <property type="nucleotide sequence ID" value="NZ_JACOFZ010000001.1"/>
</dbReference>
<accession>A0A923KKR8</accession>
<organism evidence="3 4">
    <name type="scientific">Undibacterium nitidum</name>
    <dbReference type="NCBI Taxonomy" id="2762298"/>
    <lineage>
        <taxon>Bacteria</taxon>
        <taxon>Pseudomonadati</taxon>
        <taxon>Pseudomonadota</taxon>
        <taxon>Betaproteobacteria</taxon>
        <taxon>Burkholderiales</taxon>
        <taxon>Oxalobacteraceae</taxon>
        <taxon>Undibacterium</taxon>
    </lineage>
</organism>
<evidence type="ECO:0000313" key="3">
    <source>
        <dbReference type="EMBL" id="MBC3881070.1"/>
    </source>
</evidence>
<comment type="caution">
    <text evidence="3">The sequence shown here is derived from an EMBL/GenBank/DDBJ whole genome shotgun (WGS) entry which is preliminary data.</text>
</comment>
<keyword evidence="2" id="KW-0472">Membrane</keyword>
<dbReference type="Pfam" id="PF12412">
    <property type="entry name" value="DUF3667"/>
    <property type="match status" value="1"/>
</dbReference>
<dbReference type="EMBL" id="JACOFZ010000001">
    <property type="protein sequence ID" value="MBC3881070.1"/>
    <property type="molecule type" value="Genomic_DNA"/>
</dbReference>